<dbReference type="RefSeq" id="WP_282906735.1">
    <property type="nucleotide sequence ID" value="NZ_JAGRPV010000001.1"/>
</dbReference>
<dbReference type="EMBL" id="JAGRPV010000001">
    <property type="protein sequence ID" value="MDI4643684.1"/>
    <property type="molecule type" value="Genomic_DNA"/>
</dbReference>
<evidence type="ECO:0000313" key="1">
    <source>
        <dbReference type="EMBL" id="MDI4643684.1"/>
    </source>
</evidence>
<dbReference type="Proteomes" id="UP001161691">
    <property type="component" value="Unassembled WGS sequence"/>
</dbReference>
<evidence type="ECO:0000313" key="2">
    <source>
        <dbReference type="Proteomes" id="UP001161691"/>
    </source>
</evidence>
<gene>
    <name evidence="1" type="ORF">KB449_01880</name>
</gene>
<keyword evidence="2" id="KW-1185">Reference proteome</keyword>
<organism evidence="1 2">
    <name type="scientific">Cohnella hashimotonis</name>
    <dbReference type="NCBI Taxonomy" id="2826895"/>
    <lineage>
        <taxon>Bacteria</taxon>
        <taxon>Bacillati</taxon>
        <taxon>Bacillota</taxon>
        <taxon>Bacilli</taxon>
        <taxon>Bacillales</taxon>
        <taxon>Paenibacillaceae</taxon>
        <taxon>Cohnella</taxon>
    </lineage>
</organism>
<name>A0ABT6TA29_9BACL</name>
<proteinExistence type="predicted"/>
<sequence length="63" mass="6858">MFIAILIVVLAGLAEIGGISFVMWHDEGAIKQPLRESALSPALRVHLGIARRFSSIIFLSVII</sequence>
<comment type="caution">
    <text evidence="1">The sequence shown here is derived from an EMBL/GenBank/DDBJ whole genome shotgun (WGS) entry which is preliminary data.</text>
</comment>
<protein>
    <submittedName>
        <fullName evidence="1">Uncharacterized protein</fullName>
    </submittedName>
</protein>
<reference evidence="1" key="1">
    <citation type="submission" date="2023-04" db="EMBL/GenBank/DDBJ databases">
        <title>Comparative genomic analysis of Cohnella hashimotonis sp. nov., isolated from the International Space Station.</title>
        <authorList>
            <person name="Venkateswaran K."/>
            <person name="Simpson A."/>
        </authorList>
    </citation>
    <scope>NUCLEOTIDE SEQUENCE</scope>
    <source>
        <strain evidence="1">F6_2S_P_1</strain>
    </source>
</reference>
<accession>A0ABT6TA29</accession>